<name>A0ABP6YUT2_9ACTN</name>
<evidence type="ECO:0000256" key="1">
    <source>
        <dbReference type="SAM" id="MobiDB-lite"/>
    </source>
</evidence>
<feature type="compositionally biased region" description="Low complexity" evidence="1">
    <location>
        <begin position="109"/>
        <end position="119"/>
    </location>
</feature>
<keyword evidence="3" id="KW-1185">Reference proteome</keyword>
<dbReference type="PANTHER" id="PTHR36456">
    <property type="entry name" value="UPF0232 PROTEIN SCO3875"/>
    <property type="match status" value="1"/>
</dbReference>
<evidence type="ECO:0008006" key="4">
    <source>
        <dbReference type="Google" id="ProtNLM"/>
    </source>
</evidence>
<proteinExistence type="predicted"/>
<feature type="compositionally biased region" description="Basic and acidic residues" evidence="1">
    <location>
        <begin position="172"/>
        <end position="182"/>
    </location>
</feature>
<feature type="region of interest" description="Disordered" evidence="1">
    <location>
        <begin position="109"/>
        <end position="134"/>
    </location>
</feature>
<dbReference type="Pfam" id="PF05258">
    <property type="entry name" value="DciA"/>
    <property type="match status" value="1"/>
</dbReference>
<protein>
    <recommendedName>
        <fullName evidence="4">DUF721 domain-containing protein</fullName>
    </recommendedName>
</protein>
<dbReference type="InterPro" id="IPR007922">
    <property type="entry name" value="DciA-like"/>
</dbReference>
<dbReference type="Proteomes" id="UP001500707">
    <property type="component" value="Unassembled WGS sequence"/>
</dbReference>
<gene>
    <name evidence="2" type="ORF">GCM10022295_86040</name>
</gene>
<dbReference type="PANTHER" id="PTHR36456:SF1">
    <property type="entry name" value="UPF0232 PROTEIN SCO3875"/>
    <property type="match status" value="1"/>
</dbReference>
<comment type="caution">
    <text evidence="2">The sequence shown here is derived from an EMBL/GenBank/DDBJ whole genome shotgun (WGS) entry which is preliminary data.</text>
</comment>
<feature type="compositionally biased region" description="Pro residues" evidence="1">
    <location>
        <begin position="120"/>
        <end position="131"/>
    </location>
</feature>
<sequence length="223" mass="24164">MRVHRGEQGDPQGLGTVLQKLTDQQGWNDSIGGGNLLDQWPQICPTELATTVQPAAYDPERGLLSLRPCSPAYATQLRLFQHTLVQHLNRALGRRAVRSIRILAPTAAAPAPATEAIPLPAAPEPSPAPRKPAPEGYKLARQLLQENRPERQPGNPYVAEADARQIAALRANREPETAHREAVWASEPTGPEPGSMAASEAAARAYARRHPRSTDVPRAFDVA</sequence>
<evidence type="ECO:0000313" key="3">
    <source>
        <dbReference type="Proteomes" id="UP001500707"/>
    </source>
</evidence>
<reference evidence="3" key="1">
    <citation type="journal article" date="2019" name="Int. J. Syst. Evol. Microbiol.">
        <title>The Global Catalogue of Microorganisms (GCM) 10K type strain sequencing project: providing services to taxonomists for standard genome sequencing and annotation.</title>
        <authorList>
            <consortium name="The Broad Institute Genomics Platform"/>
            <consortium name="The Broad Institute Genome Sequencing Center for Infectious Disease"/>
            <person name="Wu L."/>
            <person name="Ma J."/>
        </authorList>
    </citation>
    <scope>NUCLEOTIDE SEQUENCE [LARGE SCALE GENOMIC DNA]</scope>
    <source>
        <strain evidence="3">JCM 17656</strain>
    </source>
</reference>
<feature type="region of interest" description="Disordered" evidence="1">
    <location>
        <begin position="172"/>
        <end position="223"/>
    </location>
</feature>
<accession>A0ABP6YUT2</accession>
<evidence type="ECO:0000313" key="2">
    <source>
        <dbReference type="EMBL" id="GAA3591181.1"/>
    </source>
</evidence>
<dbReference type="EMBL" id="BAABCE010000027">
    <property type="protein sequence ID" value="GAA3591181.1"/>
    <property type="molecule type" value="Genomic_DNA"/>
</dbReference>
<organism evidence="2 3">
    <name type="scientific">Streptomyces osmaniensis</name>
    <dbReference type="NCBI Taxonomy" id="593134"/>
    <lineage>
        <taxon>Bacteria</taxon>
        <taxon>Bacillati</taxon>
        <taxon>Actinomycetota</taxon>
        <taxon>Actinomycetes</taxon>
        <taxon>Kitasatosporales</taxon>
        <taxon>Streptomycetaceae</taxon>
        <taxon>Streptomyces</taxon>
    </lineage>
</organism>